<protein>
    <submittedName>
        <fullName evidence="4">Prefoldin subunit 6</fullName>
    </submittedName>
</protein>
<dbReference type="SUPFAM" id="SSF46579">
    <property type="entry name" value="Prefoldin"/>
    <property type="match status" value="1"/>
</dbReference>
<feature type="coiled-coil region" evidence="3">
    <location>
        <begin position="86"/>
        <end position="127"/>
    </location>
</feature>
<keyword evidence="5" id="KW-1185">Reference proteome</keyword>
<proteinExistence type="inferred from homology"/>
<keyword evidence="2" id="KW-0143">Chaperone</keyword>
<evidence type="ECO:0000256" key="2">
    <source>
        <dbReference type="ARBA" id="ARBA00023186"/>
    </source>
</evidence>
<comment type="similarity">
    <text evidence="1">Belongs to the prefoldin subunit beta family.</text>
</comment>
<accession>A0ABR2W5A5</accession>
<evidence type="ECO:0000313" key="4">
    <source>
        <dbReference type="EMBL" id="KAK9720631.1"/>
    </source>
</evidence>
<name>A0ABR2W5A5_9FUNG</name>
<gene>
    <name evidence="4" type="primary">YKE2</name>
    <name evidence="4" type="ORF">K7432_004007</name>
</gene>
<evidence type="ECO:0000256" key="1">
    <source>
        <dbReference type="ARBA" id="ARBA00008045"/>
    </source>
</evidence>
<keyword evidence="3" id="KW-0175">Coiled coil</keyword>
<dbReference type="PANTHER" id="PTHR21431">
    <property type="entry name" value="PREFOLDIN SUBUNIT 6"/>
    <property type="match status" value="1"/>
</dbReference>
<comment type="caution">
    <text evidence="4">The sequence shown here is derived from an EMBL/GenBank/DDBJ whole genome shotgun (WGS) entry which is preliminary data.</text>
</comment>
<dbReference type="PANTHER" id="PTHR21431:SF0">
    <property type="entry name" value="PREFOLDIN SUBUNIT 6"/>
    <property type="match status" value="1"/>
</dbReference>
<dbReference type="Proteomes" id="UP001479436">
    <property type="component" value="Unassembled WGS sequence"/>
</dbReference>
<sequence length="137" mass="16166">MKVSKYVGFFLPLYRMSVEARLEAESVTFQNLQKEFTKVVESRQRLDSQLQENEIVAKEFKVLKEDANIFKLIGPVLVKQEKVEATTNVEKRIEFIKAEIQRLEGQIKDLSEKQEKKRTEIVKLQTLYQEQMQKQQA</sequence>
<evidence type="ECO:0000313" key="5">
    <source>
        <dbReference type="Proteomes" id="UP001479436"/>
    </source>
</evidence>
<dbReference type="InterPro" id="IPR002777">
    <property type="entry name" value="PFD_beta-like"/>
</dbReference>
<dbReference type="EMBL" id="JASJQH010007006">
    <property type="protein sequence ID" value="KAK9720631.1"/>
    <property type="molecule type" value="Genomic_DNA"/>
</dbReference>
<dbReference type="Pfam" id="PF01920">
    <property type="entry name" value="Prefoldin_2"/>
    <property type="match status" value="1"/>
</dbReference>
<evidence type="ECO:0000256" key="3">
    <source>
        <dbReference type="SAM" id="Coils"/>
    </source>
</evidence>
<dbReference type="InterPro" id="IPR009053">
    <property type="entry name" value="Prefoldin"/>
</dbReference>
<dbReference type="CDD" id="cd23161">
    <property type="entry name" value="Prefoldin_6"/>
    <property type="match status" value="1"/>
</dbReference>
<organism evidence="4 5">
    <name type="scientific">Basidiobolus ranarum</name>
    <dbReference type="NCBI Taxonomy" id="34480"/>
    <lineage>
        <taxon>Eukaryota</taxon>
        <taxon>Fungi</taxon>
        <taxon>Fungi incertae sedis</taxon>
        <taxon>Zoopagomycota</taxon>
        <taxon>Entomophthoromycotina</taxon>
        <taxon>Basidiobolomycetes</taxon>
        <taxon>Basidiobolales</taxon>
        <taxon>Basidiobolaceae</taxon>
        <taxon>Basidiobolus</taxon>
    </lineage>
</organism>
<dbReference type="Gene3D" id="1.10.287.370">
    <property type="match status" value="1"/>
</dbReference>
<reference evidence="4 5" key="1">
    <citation type="submission" date="2023-04" db="EMBL/GenBank/DDBJ databases">
        <title>Genome of Basidiobolus ranarum AG-B5.</title>
        <authorList>
            <person name="Stajich J.E."/>
            <person name="Carter-House D."/>
            <person name="Gryganskyi A."/>
        </authorList>
    </citation>
    <scope>NUCLEOTIDE SEQUENCE [LARGE SCALE GENOMIC DNA]</scope>
    <source>
        <strain evidence="4 5">AG-B5</strain>
    </source>
</reference>